<comment type="caution">
    <text evidence="3">The sequence shown here is derived from an EMBL/GenBank/DDBJ whole genome shotgun (WGS) entry which is preliminary data.</text>
</comment>
<gene>
    <name evidence="3" type="ORF">Dsi01nite_085900</name>
</gene>
<keyword evidence="4" id="KW-1185">Reference proteome</keyword>
<keyword evidence="1" id="KW-0175">Coiled coil</keyword>
<name>A0A919PUQ5_9ACTN</name>
<evidence type="ECO:0000256" key="2">
    <source>
        <dbReference type="SAM" id="MobiDB-lite"/>
    </source>
</evidence>
<evidence type="ECO:0000313" key="4">
    <source>
        <dbReference type="Proteomes" id="UP000660611"/>
    </source>
</evidence>
<protein>
    <submittedName>
        <fullName evidence="3">Uncharacterized protein</fullName>
    </submittedName>
</protein>
<feature type="region of interest" description="Disordered" evidence="2">
    <location>
        <begin position="1"/>
        <end position="28"/>
    </location>
</feature>
<reference evidence="3" key="1">
    <citation type="submission" date="2021-01" db="EMBL/GenBank/DDBJ databases">
        <title>Whole genome shotgun sequence of Dactylosporangium siamense NBRC 106093.</title>
        <authorList>
            <person name="Komaki H."/>
            <person name="Tamura T."/>
        </authorList>
    </citation>
    <scope>NUCLEOTIDE SEQUENCE</scope>
    <source>
        <strain evidence="3">NBRC 106093</strain>
    </source>
</reference>
<dbReference type="Proteomes" id="UP000660611">
    <property type="component" value="Unassembled WGS sequence"/>
</dbReference>
<feature type="coiled-coil region" evidence="1">
    <location>
        <begin position="112"/>
        <end position="146"/>
    </location>
</feature>
<dbReference type="AlphaFoldDB" id="A0A919PUQ5"/>
<organism evidence="3 4">
    <name type="scientific">Dactylosporangium siamense</name>
    <dbReference type="NCBI Taxonomy" id="685454"/>
    <lineage>
        <taxon>Bacteria</taxon>
        <taxon>Bacillati</taxon>
        <taxon>Actinomycetota</taxon>
        <taxon>Actinomycetes</taxon>
        <taxon>Micromonosporales</taxon>
        <taxon>Micromonosporaceae</taxon>
        <taxon>Dactylosporangium</taxon>
    </lineage>
</organism>
<evidence type="ECO:0000256" key="1">
    <source>
        <dbReference type="SAM" id="Coils"/>
    </source>
</evidence>
<dbReference type="EMBL" id="BONQ01000132">
    <property type="protein sequence ID" value="GIG50549.1"/>
    <property type="molecule type" value="Genomic_DNA"/>
</dbReference>
<proteinExistence type="predicted"/>
<sequence>MVRGGSVTRAAAAASAPRQGHGSTARDRGRMGFQLDSVLLDTVLTCRRRGLYWELRLGPGTVLLEDSRGMAYLAELIANPGYEIPAADLAAGPVRAVNPPATAQPVLDDVARDAYRRRLTELDAAIEESDARNDLARAERAREERAWLIEELTAAAGLAGRPRRFADEAERARISVGKAIRRALTRVAAADEVIGGHLRHTVRTGLRCTYLPAVSRGRRL</sequence>
<accession>A0A919PUQ5</accession>
<evidence type="ECO:0000313" key="3">
    <source>
        <dbReference type="EMBL" id="GIG50549.1"/>
    </source>
</evidence>